<comment type="similarity">
    <text evidence="2">Belongs to the ABC transporter superfamily.</text>
</comment>
<dbReference type="InterPro" id="IPR050388">
    <property type="entry name" value="ABC_Ni/Peptide_Import"/>
</dbReference>
<comment type="caution">
    <text evidence="11">The sequence shown here is derived from an EMBL/GenBank/DDBJ whole genome shotgun (WGS) entry which is preliminary data.</text>
</comment>
<dbReference type="RefSeq" id="WP_002685057.1">
    <property type="nucleotide sequence ID" value="NZ_CM001795.1"/>
</dbReference>
<dbReference type="PROSITE" id="PS00211">
    <property type="entry name" value="ABC_TRANSPORTER_1"/>
    <property type="match status" value="1"/>
</dbReference>
<reference evidence="11" key="1">
    <citation type="submission" date="2012-01" db="EMBL/GenBank/DDBJ databases">
        <title>The Genome Sequence of Treponema denticola H-22.</title>
        <authorList>
            <consortium name="The Broad Institute Genome Sequencing Platform"/>
            <person name="Earl A."/>
            <person name="Ward D."/>
            <person name="Feldgarden M."/>
            <person name="Gevers D."/>
            <person name="Blanton J.M."/>
            <person name="Fenno C.J."/>
            <person name="Baranova O.V."/>
            <person name="Mathney J."/>
            <person name="Dewhirst F.E."/>
            <person name="Izard J."/>
            <person name="Young S.K."/>
            <person name="Zeng Q."/>
            <person name="Gargeya S."/>
            <person name="Fitzgerald M."/>
            <person name="Haas B."/>
            <person name="Abouelleil A."/>
            <person name="Alvarado L."/>
            <person name="Arachchi H.M."/>
            <person name="Berlin A."/>
            <person name="Chapman S.B."/>
            <person name="Gearin G."/>
            <person name="Goldberg J."/>
            <person name="Griggs A."/>
            <person name="Gujja S."/>
            <person name="Hansen M."/>
            <person name="Heiman D."/>
            <person name="Howarth C."/>
            <person name="Larimer J."/>
            <person name="Lui A."/>
            <person name="MacDonald P.J.P."/>
            <person name="McCowen C."/>
            <person name="Montmayeur A."/>
            <person name="Murphy C."/>
            <person name="Neiman D."/>
            <person name="Pearson M."/>
            <person name="Priest M."/>
            <person name="Roberts A."/>
            <person name="Saif S."/>
            <person name="Shea T."/>
            <person name="Sisk P."/>
            <person name="Stolte C."/>
            <person name="Sykes S."/>
            <person name="Wortman J."/>
            <person name="Nusbaum C."/>
            <person name="Birren B."/>
        </authorList>
    </citation>
    <scope>NUCLEOTIDE SEQUENCE [LARGE SCALE GENOMIC DNA]</scope>
    <source>
        <strain evidence="11">H-22</strain>
    </source>
</reference>
<dbReference type="SUPFAM" id="SSF52540">
    <property type="entry name" value="P-loop containing nucleoside triphosphate hydrolases"/>
    <property type="match status" value="1"/>
</dbReference>
<name>A0A0E2E507_TREDN</name>
<dbReference type="CDD" id="cd03257">
    <property type="entry name" value="ABC_NikE_OppD_transporters"/>
    <property type="match status" value="1"/>
</dbReference>
<dbReference type="InterPro" id="IPR003593">
    <property type="entry name" value="AAA+_ATPase"/>
</dbReference>
<dbReference type="GO" id="GO:0005524">
    <property type="term" value="F:ATP binding"/>
    <property type="evidence" value="ECO:0007669"/>
    <property type="project" value="UniProtKB-KW"/>
</dbReference>
<comment type="subcellular location">
    <subcellularLocation>
        <location evidence="1">Cell inner membrane</location>
        <topology evidence="1">Peripheral membrane protein</topology>
    </subcellularLocation>
</comment>
<keyword evidence="6" id="KW-0547">Nucleotide-binding</keyword>
<dbReference type="GO" id="GO:0016887">
    <property type="term" value="F:ATP hydrolysis activity"/>
    <property type="evidence" value="ECO:0007669"/>
    <property type="project" value="InterPro"/>
</dbReference>
<keyword evidence="5" id="KW-0997">Cell inner membrane</keyword>
<evidence type="ECO:0000256" key="5">
    <source>
        <dbReference type="ARBA" id="ARBA00022519"/>
    </source>
</evidence>
<dbReference type="InterPro" id="IPR003439">
    <property type="entry name" value="ABC_transporter-like_ATP-bd"/>
</dbReference>
<evidence type="ECO:0000256" key="2">
    <source>
        <dbReference type="ARBA" id="ARBA00005417"/>
    </source>
</evidence>
<proteinExistence type="inferred from homology"/>
<evidence type="ECO:0000259" key="10">
    <source>
        <dbReference type="PROSITE" id="PS50893"/>
    </source>
</evidence>
<keyword evidence="7 11" id="KW-0067">ATP-binding</keyword>
<organism evidence="11">
    <name type="scientific">Treponema denticola H-22</name>
    <dbReference type="NCBI Taxonomy" id="999432"/>
    <lineage>
        <taxon>Bacteria</taxon>
        <taxon>Pseudomonadati</taxon>
        <taxon>Spirochaetota</taxon>
        <taxon>Spirochaetia</taxon>
        <taxon>Spirochaetales</taxon>
        <taxon>Treponemataceae</taxon>
        <taxon>Treponema</taxon>
    </lineage>
</organism>
<dbReference type="InterPro" id="IPR017871">
    <property type="entry name" value="ABC_transporter-like_CS"/>
</dbReference>
<dbReference type="GO" id="GO:0015833">
    <property type="term" value="P:peptide transport"/>
    <property type="evidence" value="ECO:0007669"/>
    <property type="project" value="InterPro"/>
</dbReference>
<dbReference type="InterPro" id="IPR027417">
    <property type="entry name" value="P-loop_NTPase"/>
</dbReference>
<evidence type="ECO:0000256" key="6">
    <source>
        <dbReference type="ARBA" id="ARBA00022741"/>
    </source>
</evidence>
<evidence type="ECO:0000256" key="1">
    <source>
        <dbReference type="ARBA" id="ARBA00004417"/>
    </source>
</evidence>
<accession>A0A0E2E507</accession>
<feature type="domain" description="ABC transporter" evidence="10">
    <location>
        <begin position="7"/>
        <end position="254"/>
    </location>
</feature>
<keyword evidence="3" id="KW-0813">Transport</keyword>
<dbReference type="NCBIfam" id="TIGR01727">
    <property type="entry name" value="oligo_HPY"/>
    <property type="match status" value="1"/>
</dbReference>
<dbReference type="PATRIC" id="fig|999432.5.peg.1884"/>
<keyword evidence="8" id="KW-1278">Translocase</keyword>
<dbReference type="InterPro" id="IPR013563">
    <property type="entry name" value="Oligopep_ABC_C"/>
</dbReference>
<dbReference type="PROSITE" id="PS50893">
    <property type="entry name" value="ABC_TRANSPORTER_2"/>
    <property type="match status" value="1"/>
</dbReference>
<dbReference type="PANTHER" id="PTHR43297">
    <property type="entry name" value="OLIGOPEPTIDE TRANSPORT ATP-BINDING PROTEIN APPD"/>
    <property type="match status" value="1"/>
</dbReference>
<dbReference type="PANTHER" id="PTHR43297:SF14">
    <property type="entry name" value="ATPASE AAA-TYPE CORE DOMAIN-CONTAINING PROTEIN"/>
    <property type="match status" value="1"/>
</dbReference>
<dbReference type="HOGENOM" id="CLU_000604_1_23_12"/>
<keyword evidence="4" id="KW-1003">Cell membrane</keyword>
<dbReference type="AlphaFoldDB" id="A0A0E2E507"/>
<dbReference type="SMART" id="SM00382">
    <property type="entry name" value="AAA"/>
    <property type="match status" value="1"/>
</dbReference>
<protein>
    <submittedName>
        <fullName evidence="11">Oligopeptide/dipeptide ABC transporter, ATP-binding protein</fullName>
    </submittedName>
</protein>
<dbReference type="FunFam" id="3.40.50.300:FF:000016">
    <property type="entry name" value="Oligopeptide ABC transporter ATP-binding component"/>
    <property type="match status" value="1"/>
</dbReference>
<dbReference type="GO" id="GO:0005886">
    <property type="term" value="C:plasma membrane"/>
    <property type="evidence" value="ECO:0007669"/>
    <property type="project" value="UniProtKB-SubCell"/>
</dbReference>
<gene>
    <name evidence="11" type="ORF">HMPREF9726_01818</name>
</gene>
<dbReference type="Proteomes" id="UP000011705">
    <property type="component" value="Chromosome"/>
</dbReference>
<dbReference type="Gene3D" id="3.40.50.300">
    <property type="entry name" value="P-loop containing nucleotide triphosphate hydrolases"/>
    <property type="match status" value="1"/>
</dbReference>
<sequence>MGTVLNVEKINITYRNKHKSVYAVKDISFMLNQGDSLGIVGESGSGKSTLAMGLLKLLPARSTAIKGCVEFDKKNLLELTDRQYNELRWKEISVVFQKSMNALSPVHRISVQIEDIYRVHYPDTPSQKIKERALYLFSLVNLSSRVYNLYPHELSGGMLQRISIAISLLFSPKLLILDEATTALDTVTQGQILDEIVKLEAEMNMTRIMITHDISVVSQSCNKVGIMYAGELMEIGSTETVLKNPKHPYTKALIESFPSLYGEKKPLKSIEGFIPDLSQQYKGCIFAPRCKNAMDICKSNKPQKTEFKDGDVYCHLYKEAAK</sequence>
<keyword evidence="9" id="KW-0472">Membrane</keyword>
<evidence type="ECO:0000313" key="11">
    <source>
        <dbReference type="EMBL" id="EMB32035.1"/>
    </source>
</evidence>
<evidence type="ECO:0000256" key="3">
    <source>
        <dbReference type="ARBA" id="ARBA00022448"/>
    </source>
</evidence>
<evidence type="ECO:0000256" key="8">
    <source>
        <dbReference type="ARBA" id="ARBA00022967"/>
    </source>
</evidence>
<evidence type="ECO:0000256" key="7">
    <source>
        <dbReference type="ARBA" id="ARBA00022840"/>
    </source>
</evidence>
<dbReference type="EMBL" id="AGDV01000015">
    <property type="protein sequence ID" value="EMB32035.1"/>
    <property type="molecule type" value="Genomic_DNA"/>
</dbReference>
<evidence type="ECO:0000256" key="4">
    <source>
        <dbReference type="ARBA" id="ARBA00022475"/>
    </source>
</evidence>
<dbReference type="Pfam" id="PF00005">
    <property type="entry name" value="ABC_tran"/>
    <property type="match status" value="1"/>
</dbReference>
<dbReference type="Pfam" id="PF08352">
    <property type="entry name" value="oligo_HPY"/>
    <property type="match status" value="1"/>
</dbReference>
<evidence type="ECO:0000256" key="9">
    <source>
        <dbReference type="ARBA" id="ARBA00023136"/>
    </source>
</evidence>